<keyword evidence="3" id="KW-1185">Reference proteome</keyword>
<evidence type="ECO:0000313" key="3">
    <source>
        <dbReference type="Proteomes" id="UP000077069"/>
    </source>
</evidence>
<reference evidence="2 3" key="1">
    <citation type="submission" date="2016-05" db="EMBL/GenBank/DDBJ databases">
        <title>Comparative analysis of secretome profiles of manganese(II)-oxidizing ascomycete fungi.</title>
        <authorList>
            <consortium name="DOE Joint Genome Institute"/>
            <person name="Zeiner C.A."/>
            <person name="Purvine S.O."/>
            <person name="Zink E.M."/>
            <person name="Wu S."/>
            <person name="Pasa-Tolic L."/>
            <person name="Chaput D.L."/>
            <person name="Haridas S."/>
            <person name="Grigoriev I.V."/>
            <person name="Santelli C.M."/>
            <person name="Hansel C.M."/>
        </authorList>
    </citation>
    <scope>NUCLEOTIDE SEQUENCE [LARGE SCALE GENOMIC DNA]</scope>
    <source>
        <strain evidence="2 3">AP3s5-JAC2a</strain>
    </source>
</reference>
<accession>A0A177CT00</accession>
<dbReference type="PANTHER" id="PTHR38787:SF3">
    <property type="entry name" value="REGULATORY P DOMAIN-CONTAINING PROTEIN"/>
    <property type="match status" value="1"/>
</dbReference>
<dbReference type="EMBL" id="KV441549">
    <property type="protein sequence ID" value="OAG10664.1"/>
    <property type="molecule type" value="Genomic_DNA"/>
</dbReference>
<dbReference type="STRING" id="1460663.A0A177CT00"/>
<protein>
    <submittedName>
        <fullName evidence="2">Uncharacterized protein</fullName>
    </submittedName>
</protein>
<dbReference type="OrthoDB" id="2099887at2759"/>
<feature type="signal peptide" evidence="1">
    <location>
        <begin position="1"/>
        <end position="17"/>
    </location>
</feature>
<dbReference type="InParanoid" id="A0A177CT00"/>
<dbReference type="NCBIfam" id="TIGR04312">
    <property type="entry name" value="choice_anch_B"/>
    <property type="match status" value="1"/>
</dbReference>
<evidence type="ECO:0000313" key="2">
    <source>
        <dbReference type="EMBL" id="OAG10664.1"/>
    </source>
</evidence>
<feature type="chain" id="PRO_5008058554" evidence="1">
    <location>
        <begin position="18"/>
        <end position="498"/>
    </location>
</feature>
<dbReference type="InterPro" id="IPR027589">
    <property type="entry name" value="Choice_anch_B"/>
</dbReference>
<dbReference type="PANTHER" id="PTHR38787">
    <property type="entry name" value="REGULATORY P DOMAIN-CONTAINING PROTEIN"/>
    <property type="match status" value="1"/>
</dbReference>
<keyword evidence="1" id="KW-0732">Signal</keyword>
<gene>
    <name evidence="2" type="ORF">CC84DRAFT_1082654</name>
</gene>
<dbReference type="GeneID" id="28757477"/>
<name>A0A177CT00_9PLEO</name>
<organism evidence="2 3">
    <name type="scientific">Paraphaeosphaeria sporulosa</name>
    <dbReference type="NCBI Taxonomy" id="1460663"/>
    <lineage>
        <taxon>Eukaryota</taxon>
        <taxon>Fungi</taxon>
        <taxon>Dikarya</taxon>
        <taxon>Ascomycota</taxon>
        <taxon>Pezizomycotina</taxon>
        <taxon>Dothideomycetes</taxon>
        <taxon>Pleosporomycetidae</taxon>
        <taxon>Pleosporales</taxon>
        <taxon>Massarineae</taxon>
        <taxon>Didymosphaeriaceae</taxon>
        <taxon>Paraphaeosphaeria</taxon>
    </lineage>
</organism>
<evidence type="ECO:0000256" key="1">
    <source>
        <dbReference type="SAM" id="SignalP"/>
    </source>
</evidence>
<dbReference type="AlphaFoldDB" id="A0A177CT00"/>
<sequence length="498" mass="55143">MKFATVAATALLPLAYGFTKDDYDSGRVMAKMMEAKESAWAKHKAAGEYDNKKWNGFDKKRPNKDVIKCKNGKAEAVKGDADQTYKCKDIDMYDFKTHEELGSVDGEGSGSWGWTHKGRDFIAIGQTDGAAFAEVTKQGKLVYLGRLPAQASPVIWREIKVSGDYLVVGSEGVNHGVQIFDMKKLLKIDPKKPTTFNTSTDLTGLFTDYLEVGRSHNVVVNFENGNAFAVGAQPRNSTCASGIIFIDMKNPAKPTSPGCASADGYVHDAQCVIYRGPHKKYWGKEICYGYNEDTLTIYDVTNKKGTNAGKVISRTPYKGASYTHQGWVLDLNWQTHLIMDDELDEGEIAPARTDPESPAIDGFPVTYIFDISNLEKPVNTGYYKSSVRSVDHNQFVYDGLAYQSNYQAGLRVLDVSGIPRDPTGGNVKEIAYFDVYPGDDDLPGGGQAIWDFGTWSHYTFPSGWIVVNTIDRGAFVVKLSKFKGRGHGKRWVKPRTIR</sequence>
<dbReference type="RefSeq" id="XP_018041029.1">
    <property type="nucleotide sequence ID" value="XM_018173991.1"/>
</dbReference>
<dbReference type="GO" id="GO:0005576">
    <property type="term" value="C:extracellular region"/>
    <property type="evidence" value="ECO:0007669"/>
    <property type="project" value="TreeGrafter"/>
</dbReference>
<dbReference type="Proteomes" id="UP000077069">
    <property type="component" value="Unassembled WGS sequence"/>
</dbReference>
<proteinExistence type="predicted"/>